<comment type="similarity">
    <text evidence="12">Belongs to the papillomaviridae E2 protein family.</text>
</comment>
<evidence type="ECO:0000259" key="14">
    <source>
        <dbReference type="Pfam" id="PF00508"/>
    </source>
</evidence>
<evidence type="ECO:0000259" key="15">
    <source>
        <dbReference type="Pfam" id="PF00511"/>
    </source>
</evidence>
<evidence type="ECO:0000256" key="12">
    <source>
        <dbReference type="HAMAP-Rule" id="MF_04001"/>
    </source>
</evidence>
<accession>A0A2D2ALE2</accession>
<dbReference type="Pfam" id="PF00508">
    <property type="entry name" value="PPV_E2_N"/>
    <property type="match status" value="1"/>
</dbReference>
<comment type="PTM">
    <text evidence="12">Sumoylation plays a regulatory role in E2 transcriptional activity.</text>
</comment>
<keyword evidence="9 12" id="KW-0238">DNA-binding</keyword>
<feature type="region of interest" description="Disordered" evidence="13">
    <location>
        <begin position="204"/>
        <end position="302"/>
    </location>
</feature>
<feature type="domain" description="Papillomavirus E2 N-terminal" evidence="14">
    <location>
        <begin position="9"/>
        <end position="204"/>
    </location>
</feature>
<dbReference type="Gene3D" id="2.170.200.10">
    <property type="entry name" value="Papillomavirus E2 early protein domain"/>
    <property type="match status" value="1"/>
</dbReference>
<dbReference type="HAMAP" id="MF_04001">
    <property type="entry name" value="PPV_E2"/>
    <property type="match status" value="1"/>
</dbReference>
<evidence type="ECO:0000256" key="4">
    <source>
        <dbReference type="ARBA" id="ARBA00022518"/>
    </source>
</evidence>
<dbReference type="Proteomes" id="UP000290831">
    <property type="component" value="Genome"/>
</dbReference>
<keyword evidence="10 12" id="KW-0010">Activator</keyword>
<feature type="compositionally biased region" description="Low complexity" evidence="13">
    <location>
        <begin position="225"/>
        <end position="236"/>
    </location>
</feature>
<comment type="function">
    <text evidence="12">Plays a role in the initiation of viral DNA replication. A dimer of E2 interacts with a dimer of E1 in order to improve specificity of E1 DNA binding activity. Once the complex recognizes and binds DNA at specific sites, the E2 dimer is removed from DNA. E2 also regulates viral transcription through binding to the E2RE response element (5'-ACCNNNNNNGGT-3') present in multiple copies in the regulatory regions of the viral genome. Activates or represses transcription depending on E2RE's position with regards to proximal promoter elements including the TATA-box. Repression occurs by sterically hindering the assembly of the transcription initiation complex.</text>
</comment>
<keyword evidence="12" id="KW-1017">Isopeptide bond</keyword>
<proteinExistence type="inferred from homology"/>
<comment type="subcellular location">
    <subcellularLocation>
        <location evidence="1 12">Host nucleus</location>
    </subcellularLocation>
</comment>
<feature type="compositionally biased region" description="Basic and acidic residues" evidence="13">
    <location>
        <begin position="212"/>
        <end position="224"/>
    </location>
</feature>
<dbReference type="GO" id="GO:0039693">
    <property type="term" value="P:viral DNA genome replication"/>
    <property type="evidence" value="ECO:0007669"/>
    <property type="project" value="UniProtKB-UniRule"/>
</dbReference>
<dbReference type="GO" id="GO:0000166">
    <property type="term" value="F:nucleotide binding"/>
    <property type="evidence" value="ECO:0007669"/>
    <property type="project" value="UniProtKB-UniRule"/>
</dbReference>
<dbReference type="InterPro" id="IPR033668">
    <property type="entry name" value="Reg_prot_E2"/>
</dbReference>
<comment type="caution">
    <text evidence="12">Lacks conserved residue(s) required for the propagation of feature annotation.</text>
</comment>
<dbReference type="GO" id="GO:0003677">
    <property type="term" value="F:DNA binding"/>
    <property type="evidence" value="ECO:0007669"/>
    <property type="project" value="UniProtKB-UniRule"/>
</dbReference>
<keyword evidence="12" id="KW-0832">Ubl conjugation</keyword>
<dbReference type="GO" id="GO:0006260">
    <property type="term" value="P:DNA replication"/>
    <property type="evidence" value="ECO:0007669"/>
    <property type="project" value="UniProtKB-KW"/>
</dbReference>
<dbReference type="Pfam" id="PF00511">
    <property type="entry name" value="PPV_E2_C"/>
    <property type="match status" value="1"/>
</dbReference>
<evidence type="ECO:0000256" key="2">
    <source>
        <dbReference type="ARBA" id="ARBA00007794"/>
    </source>
</evidence>
<dbReference type="InterPro" id="IPR035975">
    <property type="entry name" value="E2/EBNA1_C_sf"/>
</dbReference>
<protein>
    <recommendedName>
        <fullName evidence="12">Regulatory protein E2</fullName>
    </recommendedName>
</protein>
<evidence type="ECO:0000256" key="1">
    <source>
        <dbReference type="ARBA" id="ARBA00004147"/>
    </source>
</evidence>
<keyword evidence="4 12" id="KW-0244">Early protein</keyword>
<dbReference type="InterPro" id="IPR012677">
    <property type="entry name" value="Nucleotide-bd_a/b_plait_sf"/>
</dbReference>
<evidence type="ECO:0000256" key="13">
    <source>
        <dbReference type="SAM" id="MobiDB-lite"/>
    </source>
</evidence>
<dbReference type="EMBL" id="MF588706">
    <property type="protein sequence ID" value="ATQ38285.1"/>
    <property type="molecule type" value="Genomic_DNA"/>
</dbReference>
<evidence type="ECO:0000256" key="8">
    <source>
        <dbReference type="ARBA" id="ARBA00023015"/>
    </source>
</evidence>
<dbReference type="InterPro" id="IPR036050">
    <property type="entry name" value="Regulatory_protein_E2_N"/>
</dbReference>
<keyword evidence="6 12" id="KW-1048">Host nucleus</keyword>
<keyword evidence="8 12" id="KW-0805">Transcription regulation</keyword>
<comment type="subunit">
    <text evidence="12">Binds DNA as homodimer. Interacts with protein E1; this interaction greatly increases E1 DNA-binding activity. Interacts with protein L1; this interaction enhances E2-dependent replication and transcription activation. Interacts with protein L2; this interaction inhibits E2 transcriptional activity but not DNA replication function E2. Interacts with protein E7; this interaction inhibits E7 oncogenic activity. Interacts with host TAF1; this interaction modulates E2-dependent transcriptional regulation. Interacts with host BRD4; this interaction mediates E2 transcriptional activation function. Additionally, the interaction with host BRD4 on mitotic chromosomes mediates tethering of the viral genome. Interacts with host TOPBP1; this interaction is required for optimal viral DNA replication.</text>
</comment>
<feature type="compositionally biased region" description="Polar residues" evidence="13">
    <location>
        <begin position="247"/>
        <end position="256"/>
    </location>
</feature>
<sequence length="398" mass="45669">MARKEETQESLTERFDALQEAILTMIEANATDLASHLKYWDYVRKENVTLYYARKCGYNRLGLQPTPTPAVSEYNAKQAIKMQMLIRSLMTSQYADEHWTLSDISAEVINTQPRDCFKKQGYTVEVWYDNDRSKAFPYTNWTAIYYQDENGNWHKTEGQVDANGMYYKEVNGDLVYFHLFGPDAEKYGSTGEWTVHFKQSTIVSSSSSFAKRSPEPLKRKRDESSPSTSWDTPSTTQDIVERRSERQTTVSSSSEANLRPRRGGEQGELPTTTKRRRLQSELSAVPTPDQVGTRHRSAPRSNLTRLQRLQIESWDPPILIVKGHPNSLKCWRNRLRSTANSLLYEYSSTVWKWIGDNNNLLGSRMLLSFTSVTQRNQFLKVVKPPKGSVFALGSLDSL</sequence>
<feature type="cross-link" description="Glycyl lysine isopeptide (Lys-Gly) (interchain with G-Cter in SUMO)" evidence="12">
    <location>
        <position position="322"/>
    </location>
</feature>
<keyword evidence="7 12" id="KW-0235">DNA replication</keyword>
<comment type="PTM">
    <text evidence="12">Phosphorylated.</text>
</comment>
<keyword evidence="11 12" id="KW-0804">Transcription</keyword>
<dbReference type="InterPro" id="IPR042504">
    <property type="entry name" value="Regulatory_protein_E2_N_2"/>
</dbReference>
<evidence type="ECO:0000256" key="10">
    <source>
        <dbReference type="ARBA" id="ARBA00023159"/>
    </source>
</evidence>
<reference evidence="16" key="1">
    <citation type="journal article" date="2018" name="MSphere">
        <title>Metagenomic Discovery of 83 New Human Papillomavirus Types in Patients with Immunodeficiency.</title>
        <authorList>
            <person name="Pastrana D.V."/>
            <person name="Peretti A."/>
            <person name="Welch N.L."/>
            <person name="Borgogna C."/>
            <person name="Olivero C."/>
            <person name="Badolato R."/>
            <person name="Notarangelo L.D."/>
            <person name="Gariglio M."/>
            <person name="FitzGerald P.C."/>
            <person name="McIntosh C.E."/>
            <person name="Reeves J."/>
            <person name="Starrett G.J."/>
            <person name="Bliskovsky V."/>
            <person name="Velez D."/>
            <person name="Brownell I."/>
            <person name="Yarchoan R."/>
            <person name="Wyvill K.M."/>
            <person name="Uldrick T.S."/>
            <person name="Maldarelli F."/>
            <person name="Lisco A."/>
            <person name="Sereti I."/>
            <person name="Gonzalez C.M."/>
            <person name="Androphy E.J."/>
            <person name="McBride A.A."/>
            <person name="Van Doorslaer K."/>
            <person name="Garcia F."/>
            <person name="Dvoretzky I."/>
            <person name="Liu J.S."/>
            <person name="Han J."/>
            <person name="Murphy P.M."/>
            <person name="McDermott D.H."/>
            <person name="Buck C.B."/>
        </authorList>
    </citation>
    <scope>NUCLEOTIDE SEQUENCE</scope>
    <source>
        <strain evidence="16">Gamma08_TVMBSGc529</strain>
    </source>
</reference>
<organism evidence="16">
    <name type="scientific">Gammapapillomavirus 8</name>
    <dbReference type="NCBI Taxonomy" id="1175850"/>
    <lineage>
        <taxon>Viruses</taxon>
        <taxon>Monodnaviria</taxon>
        <taxon>Shotokuvirae</taxon>
        <taxon>Cossaviricota</taxon>
        <taxon>Papovaviricetes</taxon>
        <taxon>Zurhausenvirales</taxon>
        <taxon>Papillomaviridae</taxon>
        <taxon>Firstpapillomavirinae</taxon>
        <taxon>Gammapapillomavirus</taxon>
    </lineage>
</organism>
<keyword evidence="5 12" id="KW-0597">Phosphoprotein</keyword>
<evidence type="ECO:0000313" key="16">
    <source>
        <dbReference type="EMBL" id="ATQ38285.1"/>
    </source>
</evidence>
<evidence type="ECO:0000256" key="9">
    <source>
        <dbReference type="ARBA" id="ARBA00023125"/>
    </source>
</evidence>
<dbReference type="GO" id="GO:0006275">
    <property type="term" value="P:regulation of DNA replication"/>
    <property type="evidence" value="ECO:0007669"/>
    <property type="project" value="UniProtKB-UniRule"/>
</dbReference>
<dbReference type="GO" id="GO:0003700">
    <property type="term" value="F:DNA-binding transcription factor activity"/>
    <property type="evidence" value="ECO:0007669"/>
    <property type="project" value="UniProtKB-UniRule"/>
</dbReference>
<dbReference type="GO" id="GO:0006351">
    <property type="term" value="P:DNA-templated transcription"/>
    <property type="evidence" value="ECO:0007669"/>
    <property type="project" value="UniProtKB-UniRule"/>
</dbReference>
<dbReference type="GO" id="GO:0042025">
    <property type="term" value="C:host cell nucleus"/>
    <property type="evidence" value="ECO:0007669"/>
    <property type="project" value="UniProtKB-SubCell"/>
</dbReference>
<evidence type="ECO:0000256" key="3">
    <source>
        <dbReference type="ARBA" id="ARBA00022491"/>
    </source>
</evidence>
<feature type="domain" description="Papillomavirus E2 C-terminal" evidence="15">
    <location>
        <begin position="317"/>
        <end position="390"/>
    </location>
</feature>
<dbReference type="SUPFAM" id="SSF54957">
    <property type="entry name" value="Viral DNA-binding domain"/>
    <property type="match status" value="1"/>
</dbReference>
<evidence type="ECO:0000256" key="7">
    <source>
        <dbReference type="ARBA" id="ARBA00022705"/>
    </source>
</evidence>
<dbReference type="Gene3D" id="1.10.287.30">
    <property type="entry name" value="E2 (early) protein, N terminal domain, subdomain 1"/>
    <property type="match status" value="1"/>
</dbReference>
<dbReference type="InterPro" id="IPR042503">
    <property type="entry name" value="Regulatory_protein_E2_N_1"/>
</dbReference>
<feature type="region of interest" description="DNA-binding domain" evidence="12">
    <location>
        <begin position="315"/>
        <end position="398"/>
    </location>
</feature>
<dbReference type="SUPFAM" id="SSF51332">
    <property type="entry name" value="E2 regulatory, transactivation domain"/>
    <property type="match status" value="1"/>
</dbReference>
<keyword evidence="3 12" id="KW-0678">Repressor</keyword>
<dbReference type="InterPro" id="IPR000427">
    <property type="entry name" value="Papillomavirus_E2_C"/>
</dbReference>
<comment type="similarity">
    <text evidence="2">Belongs to the papillomaviridae E8^E2C protein family.</text>
</comment>
<evidence type="ECO:0000256" key="6">
    <source>
        <dbReference type="ARBA" id="ARBA00022562"/>
    </source>
</evidence>
<dbReference type="InterPro" id="IPR001866">
    <property type="entry name" value="PPV_E2_N"/>
</dbReference>
<evidence type="ECO:0000256" key="11">
    <source>
        <dbReference type="ARBA" id="ARBA00023163"/>
    </source>
</evidence>
<name>A0A2D2ALE2_9PAPI</name>
<dbReference type="Gene3D" id="3.30.70.330">
    <property type="match status" value="1"/>
</dbReference>
<evidence type="ECO:0000256" key="5">
    <source>
        <dbReference type="ARBA" id="ARBA00022553"/>
    </source>
</evidence>
<gene>
    <name evidence="12 16" type="primary">E2</name>
</gene>